<name>A0ABY4KXX7_THEAE</name>
<evidence type="ECO:0008006" key="4">
    <source>
        <dbReference type="Google" id="ProtNLM"/>
    </source>
</evidence>
<organism evidence="2 3">
    <name type="scientific">Thermobifida alba</name>
    <name type="common">Thermomonospora alba</name>
    <dbReference type="NCBI Taxonomy" id="53522"/>
    <lineage>
        <taxon>Bacteria</taxon>
        <taxon>Bacillati</taxon>
        <taxon>Actinomycetota</taxon>
        <taxon>Actinomycetes</taxon>
        <taxon>Streptosporangiales</taxon>
        <taxon>Nocardiopsidaceae</taxon>
        <taxon>Thermobifida</taxon>
    </lineage>
</organism>
<feature type="transmembrane region" description="Helical" evidence="1">
    <location>
        <begin position="83"/>
        <end position="105"/>
    </location>
</feature>
<feature type="transmembrane region" description="Helical" evidence="1">
    <location>
        <begin position="117"/>
        <end position="137"/>
    </location>
</feature>
<reference evidence="2 3" key="1">
    <citation type="submission" date="2020-04" db="EMBL/GenBank/DDBJ databases">
        <title>Thermobifida alba genome sequencing and assembly.</title>
        <authorList>
            <person name="Luzics S."/>
            <person name="Horvath B."/>
            <person name="Nagy I."/>
            <person name="Toth A."/>
            <person name="Nagy I."/>
            <person name="Kukolya J."/>
        </authorList>
    </citation>
    <scope>NUCLEOTIDE SEQUENCE [LARGE SCALE GENOMIC DNA]</scope>
    <source>
        <strain evidence="2 3">DSM 43795</strain>
    </source>
</reference>
<keyword evidence="1" id="KW-0472">Membrane</keyword>
<accession>A0ABY4KXX7</accession>
<evidence type="ECO:0000313" key="3">
    <source>
        <dbReference type="Proteomes" id="UP000832041"/>
    </source>
</evidence>
<proteinExistence type="predicted"/>
<keyword evidence="1" id="KW-0812">Transmembrane</keyword>
<protein>
    <recommendedName>
        <fullName evidence="4">DUF2178 domain-containing protein</fullName>
    </recommendedName>
</protein>
<evidence type="ECO:0000256" key="1">
    <source>
        <dbReference type="SAM" id="Phobius"/>
    </source>
</evidence>
<evidence type="ECO:0000313" key="2">
    <source>
        <dbReference type="EMBL" id="UPT20266.1"/>
    </source>
</evidence>
<sequence>MQTKNRPRPEKSPPAGGWLVPGLSVALGVLLAVPVALRGDLGLAAALLAVMVGYAVVLVVLSRRFEAADLLRGAAVDERQHSVHARAASFCGYAMATAAVGGFGYGVLTDHPATTAFALLCFVGGVSYIAAMVYHAVRG</sequence>
<dbReference type="EMBL" id="CP051627">
    <property type="protein sequence ID" value="UPT20266.1"/>
    <property type="molecule type" value="Genomic_DNA"/>
</dbReference>
<keyword evidence="1" id="KW-1133">Transmembrane helix</keyword>
<dbReference type="RefSeq" id="WP_248592517.1">
    <property type="nucleotide sequence ID" value="NZ_BAABEB010000012.1"/>
</dbReference>
<feature type="transmembrane region" description="Helical" evidence="1">
    <location>
        <begin position="16"/>
        <end position="37"/>
    </location>
</feature>
<gene>
    <name evidence="2" type="ORF">FOF52_04200</name>
</gene>
<keyword evidence="3" id="KW-1185">Reference proteome</keyword>
<dbReference type="Proteomes" id="UP000832041">
    <property type="component" value="Chromosome"/>
</dbReference>
<feature type="transmembrane region" description="Helical" evidence="1">
    <location>
        <begin position="43"/>
        <end position="62"/>
    </location>
</feature>